<evidence type="ECO:0000256" key="2">
    <source>
        <dbReference type="PROSITE-ProRule" id="PRU00335"/>
    </source>
</evidence>
<protein>
    <submittedName>
        <fullName evidence="4">Transcriptional regulator</fullName>
    </submittedName>
</protein>
<keyword evidence="5" id="KW-1185">Reference proteome</keyword>
<keyword evidence="1 2" id="KW-0238">DNA-binding</keyword>
<dbReference type="AlphaFoldDB" id="A0A1V2V1V5"/>
<gene>
    <name evidence="4" type="ORF">AC058_00795</name>
</gene>
<dbReference type="Gene3D" id="1.10.357.10">
    <property type="entry name" value="Tetracycline Repressor, domain 2"/>
    <property type="match status" value="1"/>
</dbReference>
<dbReference type="InterPro" id="IPR050624">
    <property type="entry name" value="HTH-type_Tx_Regulator"/>
</dbReference>
<name>A0A1V2V1V5_9GAMM</name>
<dbReference type="GO" id="GO:0003677">
    <property type="term" value="F:DNA binding"/>
    <property type="evidence" value="ECO:0007669"/>
    <property type="project" value="UniProtKB-UniRule"/>
</dbReference>
<dbReference type="InterPro" id="IPR001647">
    <property type="entry name" value="HTH_TetR"/>
</dbReference>
<feature type="DNA-binding region" description="H-T-H motif" evidence="2">
    <location>
        <begin position="43"/>
        <end position="62"/>
    </location>
</feature>
<dbReference type="Pfam" id="PF00440">
    <property type="entry name" value="TetR_N"/>
    <property type="match status" value="1"/>
</dbReference>
<organism evidence="4 5">
    <name type="scientific">Acinetobacter genomosp. 33YU</name>
    <dbReference type="NCBI Taxonomy" id="1675530"/>
    <lineage>
        <taxon>Bacteria</taxon>
        <taxon>Pseudomonadati</taxon>
        <taxon>Pseudomonadota</taxon>
        <taxon>Gammaproteobacteria</taxon>
        <taxon>Moraxellales</taxon>
        <taxon>Moraxellaceae</taxon>
        <taxon>Acinetobacter</taxon>
    </lineage>
</organism>
<feature type="domain" description="HTH tetR-type" evidence="3">
    <location>
        <begin position="20"/>
        <end position="80"/>
    </location>
</feature>
<accession>A0A1V2V1V5</accession>
<dbReference type="PANTHER" id="PTHR43479">
    <property type="entry name" value="ACREF/ENVCD OPERON REPRESSOR-RELATED"/>
    <property type="match status" value="1"/>
</dbReference>
<evidence type="ECO:0000256" key="1">
    <source>
        <dbReference type="ARBA" id="ARBA00023125"/>
    </source>
</evidence>
<comment type="caution">
    <text evidence="4">The sequence shown here is derived from an EMBL/GenBank/DDBJ whole genome shotgun (WGS) entry which is preliminary data.</text>
</comment>
<dbReference type="PRINTS" id="PR00455">
    <property type="entry name" value="HTHTETR"/>
</dbReference>
<dbReference type="PANTHER" id="PTHR43479:SF11">
    <property type="entry name" value="ACREF_ENVCD OPERON REPRESSOR-RELATED"/>
    <property type="match status" value="1"/>
</dbReference>
<dbReference type="Proteomes" id="UP000189376">
    <property type="component" value="Unassembled WGS sequence"/>
</dbReference>
<dbReference type="InterPro" id="IPR009057">
    <property type="entry name" value="Homeodomain-like_sf"/>
</dbReference>
<evidence type="ECO:0000313" key="5">
    <source>
        <dbReference type="Proteomes" id="UP000189376"/>
    </source>
</evidence>
<proteinExistence type="predicted"/>
<dbReference type="InterPro" id="IPR041669">
    <property type="entry name" value="TetR_C_15"/>
</dbReference>
<evidence type="ECO:0000313" key="4">
    <source>
        <dbReference type="EMBL" id="ONN56228.1"/>
    </source>
</evidence>
<dbReference type="RefSeq" id="WP_077168232.1">
    <property type="nucleotide sequence ID" value="NZ_LFZS01000001.1"/>
</dbReference>
<evidence type="ECO:0000259" key="3">
    <source>
        <dbReference type="PROSITE" id="PS50977"/>
    </source>
</evidence>
<dbReference type="Pfam" id="PF17918">
    <property type="entry name" value="TetR_C_15"/>
    <property type="match status" value="1"/>
</dbReference>
<dbReference type="PROSITE" id="PS50977">
    <property type="entry name" value="HTH_TETR_2"/>
    <property type="match status" value="1"/>
</dbReference>
<sequence length="211" mass="23403">MSINKTALKPRKSPVQARSTATIEVLHEATIQVLLKEGIVKCNTTRIAERAGVSVGSIYQYYPNRDSLLAAVLQRHLDSVAEKIEELCLKYENTSIKTLISALVDEIILAKLSNPEESKALYAISGERGGLDLSKRMNDRMLAAVSNLLESASDIEFDDSRIIAEFVLGAIMGLIRRVLENQVTDKVEQVLESHLKLMVVAYLQQIGHIKN</sequence>
<reference evidence="4 5" key="1">
    <citation type="submission" date="2015-07" db="EMBL/GenBank/DDBJ databases">
        <title>Acinetobacter yuneri, a novel member of Acinetobacter calcoaceticus-Acinetobacter baumannii complex isolated from clinical specimen.</title>
        <authorList>
            <person name="Yu Y."/>
        </authorList>
    </citation>
    <scope>NUCLEOTIDE SEQUENCE [LARGE SCALE GENOMIC DNA]</scope>
    <source>
        <strain evidence="4 5">A362</strain>
    </source>
</reference>
<dbReference type="SUPFAM" id="SSF46689">
    <property type="entry name" value="Homeodomain-like"/>
    <property type="match status" value="1"/>
</dbReference>
<dbReference type="EMBL" id="LFZS01000001">
    <property type="protein sequence ID" value="ONN56228.1"/>
    <property type="molecule type" value="Genomic_DNA"/>
</dbReference>